<dbReference type="SUPFAM" id="SSF54975">
    <property type="entry name" value="Acylphosphatase/BLUF domain-like"/>
    <property type="match status" value="1"/>
</dbReference>
<organism evidence="2 3">
    <name type="scientific">Sphingobium algorifonticola</name>
    <dbReference type="NCBI Taxonomy" id="2008318"/>
    <lineage>
        <taxon>Bacteria</taxon>
        <taxon>Pseudomonadati</taxon>
        <taxon>Pseudomonadota</taxon>
        <taxon>Alphaproteobacteria</taxon>
        <taxon>Sphingomonadales</taxon>
        <taxon>Sphingomonadaceae</taxon>
        <taxon>Sphingobium</taxon>
    </lineage>
</organism>
<dbReference type="OrthoDB" id="196105at2"/>
<dbReference type="InterPro" id="IPR007024">
    <property type="entry name" value="BLUF_domain"/>
</dbReference>
<dbReference type="EMBL" id="RZUL01000005">
    <property type="protein sequence ID" value="RVT39804.1"/>
    <property type="molecule type" value="Genomic_DNA"/>
</dbReference>
<name>A0A437J580_9SPHN</name>
<accession>A0A437J580</accession>
<proteinExistence type="predicted"/>
<dbReference type="Gene3D" id="3.30.70.100">
    <property type="match status" value="1"/>
</dbReference>
<reference evidence="2 3" key="1">
    <citation type="submission" date="2019-01" db="EMBL/GenBank/DDBJ databases">
        <authorList>
            <person name="Chen W.-M."/>
        </authorList>
    </citation>
    <scope>NUCLEOTIDE SEQUENCE [LARGE SCALE GENOMIC DNA]</scope>
    <source>
        <strain evidence="2 3">TLA-22</strain>
    </source>
</reference>
<dbReference type="PROSITE" id="PS50925">
    <property type="entry name" value="BLUF"/>
    <property type="match status" value="1"/>
</dbReference>
<sequence length="134" mass="14888">MFQLIYISTAQNILPNDLDSILSISRRNNGRDGITGMLLFNGKRFLQALEGEEAPVMAAYKRIKCDHRHRASAILSSKAVDDRQFGNWAMASQRATRDTNDRSLIEAVDALVADVSDPNIRALFSSYVRMAVAA</sequence>
<protein>
    <submittedName>
        <fullName evidence="2">BLUF domain-containing protein</fullName>
    </submittedName>
</protein>
<dbReference type="InterPro" id="IPR036046">
    <property type="entry name" value="Acylphosphatase-like_dom_sf"/>
</dbReference>
<dbReference type="GO" id="GO:0009882">
    <property type="term" value="F:blue light photoreceptor activity"/>
    <property type="evidence" value="ECO:0007669"/>
    <property type="project" value="InterPro"/>
</dbReference>
<dbReference type="GO" id="GO:0071949">
    <property type="term" value="F:FAD binding"/>
    <property type="evidence" value="ECO:0007669"/>
    <property type="project" value="InterPro"/>
</dbReference>
<dbReference type="SMART" id="SM01034">
    <property type="entry name" value="BLUF"/>
    <property type="match status" value="1"/>
</dbReference>
<dbReference type="Proteomes" id="UP000282977">
    <property type="component" value="Unassembled WGS sequence"/>
</dbReference>
<feature type="domain" description="BLUF" evidence="1">
    <location>
        <begin position="1"/>
        <end position="91"/>
    </location>
</feature>
<gene>
    <name evidence="2" type="ORF">ENE74_13730</name>
</gene>
<evidence type="ECO:0000313" key="2">
    <source>
        <dbReference type="EMBL" id="RVT39804.1"/>
    </source>
</evidence>
<evidence type="ECO:0000313" key="3">
    <source>
        <dbReference type="Proteomes" id="UP000282977"/>
    </source>
</evidence>
<keyword evidence="3" id="KW-1185">Reference proteome</keyword>
<dbReference type="Pfam" id="PF04940">
    <property type="entry name" value="BLUF"/>
    <property type="match status" value="1"/>
</dbReference>
<comment type="caution">
    <text evidence="2">The sequence shown here is derived from an EMBL/GenBank/DDBJ whole genome shotgun (WGS) entry which is preliminary data.</text>
</comment>
<dbReference type="RefSeq" id="WP_127691503.1">
    <property type="nucleotide sequence ID" value="NZ_RZUL01000005.1"/>
</dbReference>
<dbReference type="AlphaFoldDB" id="A0A437J580"/>
<evidence type="ECO:0000259" key="1">
    <source>
        <dbReference type="PROSITE" id="PS50925"/>
    </source>
</evidence>